<reference evidence="7 8" key="1">
    <citation type="journal article" date="2014" name="ISME J.">
        <title>Adaptation of an abundant Roseobacter RCA organism to pelagic systems revealed by genomic and transcriptomic analyses.</title>
        <authorList>
            <person name="Voget S."/>
            <person name="Wemheuer B."/>
            <person name="Brinkhoff T."/>
            <person name="Vollmers J."/>
            <person name="Dietrich S."/>
            <person name="Giebel H.A."/>
            <person name="Beardsley C."/>
            <person name="Sardemann C."/>
            <person name="Bakenhus I."/>
            <person name="Billerbeck S."/>
            <person name="Daniel R."/>
            <person name="Simon M."/>
        </authorList>
    </citation>
    <scope>NUCLEOTIDE SEQUENCE [LARGE SCALE GENOMIC DNA]</scope>
    <source>
        <strain evidence="7 8">RCA23</strain>
    </source>
</reference>
<dbReference type="Proteomes" id="UP000028680">
    <property type="component" value="Chromosome"/>
</dbReference>
<feature type="transmembrane region" description="Helical" evidence="6">
    <location>
        <begin position="68"/>
        <end position="86"/>
    </location>
</feature>
<evidence type="ECO:0000256" key="5">
    <source>
        <dbReference type="ARBA" id="ARBA00023136"/>
    </source>
</evidence>
<feature type="transmembrane region" description="Helical" evidence="6">
    <location>
        <begin position="146"/>
        <end position="170"/>
    </location>
</feature>
<feature type="transmembrane region" description="Helical" evidence="6">
    <location>
        <begin position="182"/>
        <end position="199"/>
    </location>
</feature>
<keyword evidence="2" id="KW-1003">Cell membrane</keyword>
<keyword evidence="8" id="KW-1185">Reference proteome</keyword>
<dbReference type="EMBL" id="CP003984">
    <property type="protein sequence ID" value="AII87129.1"/>
    <property type="molecule type" value="Genomic_DNA"/>
</dbReference>
<name>A0AAN0VIH6_9RHOB</name>
<evidence type="ECO:0000313" key="7">
    <source>
        <dbReference type="EMBL" id="AII87129.1"/>
    </source>
</evidence>
<evidence type="ECO:0000256" key="2">
    <source>
        <dbReference type="ARBA" id="ARBA00022475"/>
    </source>
</evidence>
<keyword evidence="4 6" id="KW-1133">Transmembrane helix</keyword>
<feature type="transmembrane region" description="Helical" evidence="6">
    <location>
        <begin position="6"/>
        <end position="27"/>
    </location>
</feature>
<protein>
    <submittedName>
        <fullName evidence="7">Lysine exporter protein LysE</fullName>
    </submittedName>
</protein>
<comment type="subcellular location">
    <subcellularLocation>
        <location evidence="1">Cell membrane</location>
        <topology evidence="1">Multi-pass membrane protein</topology>
    </subcellularLocation>
</comment>
<keyword evidence="3 6" id="KW-0812">Transmembrane</keyword>
<dbReference type="GO" id="GO:0015171">
    <property type="term" value="F:amino acid transmembrane transporter activity"/>
    <property type="evidence" value="ECO:0007669"/>
    <property type="project" value="TreeGrafter"/>
</dbReference>
<dbReference type="PANTHER" id="PTHR30086:SF20">
    <property type="entry name" value="ARGININE EXPORTER PROTEIN ARGO-RELATED"/>
    <property type="match status" value="1"/>
</dbReference>
<evidence type="ECO:0000256" key="4">
    <source>
        <dbReference type="ARBA" id="ARBA00022989"/>
    </source>
</evidence>
<dbReference type="Pfam" id="PF01810">
    <property type="entry name" value="LysE"/>
    <property type="match status" value="1"/>
</dbReference>
<accession>A0AAN0VIH6</accession>
<evidence type="ECO:0000313" key="8">
    <source>
        <dbReference type="Proteomes" id="UP000028680"/>
    </source>
</evidence>
<dbReference type="AlphaFoldDB" id="A0AAN0VIH6"/>
<keyword evidence="5 6" id="KW-0472">Membrane</keyword>
<organism evidence="7 8">
    <name type="scientific">Planktomarina temperata RCA23</name>
    <dbReference type="NCBI Taxonomy" id="666509"/>
    <lineage>
        <taxon>Bacteria</taxon>
        <taxon>Pseudomonadati</taxon>
        <taxon>Pseudomonadota</taxon>
        <taxon>Alphaproteobacteria</taxon>
        <taxon>Rhodobacterales</taxon>
        <taxon>Paracoccaceae</taxon>
        <taxon>Planktomarina</taxon>
    </lineage>
</organism>
<evidence type="ECO:0000256" key="1">
    <source>
        <dbReference type="ARBA" id="ARBA00004651"/>
    </source>
</evidence>
<gene>
    <name evidence="7" type="primary">lysE</name>
    <name evidence="7" type="ORF">RCA23_c15920</name>
</gene>
<sequence length="201" mass="21599">MTQAFFTGFVTLMSLILAVGAQNVFILRQGILRRHVLPLCLFAAASDALLIWTGVIGFGVLAQMAPGIARLMTWGGAVFLCTYGALRFRAAYRGDYRLELGEGRESLKKTLLTLAGFTFLNPHVYLDTIGLIGAVSAQYDADSLRYAFATGASLGSLVFFCALGFGARLLAPLMGSSKAWRVLDILVGMTMWAIAALLVCS</sequence>
<dbReference type="KEGG" id="ptp:RCA23_c15920"/>
<evidence type="ECO:0000256" key="3">
    <source>
        <dbReference type="ARBA" id="ARBA00022692"/>
    </source>
</evidence>
<evidence type="ECO:0000256" key="6">
    <source>
        <dbReference type="SAM" id="Phobius"/>
    </source>
</evidence>
<dbReference type="GO" id="GO:0005886">
    <property type="term" value="C:plasma membrane"/>
    <property type="evidence" value="ECO:0007669"/>
    <property type="project" value="UniProtKB-SubCell"/>
</dbReference>
<feature type="transmembrane region" description="Helical" evidence="6">
    <location>
        <begin position="39"/>
        <end position="62"/>
    </location>
</feature>
<dbReference type="InterPro" id="IPR001123">
    <property type="entry name" value="LeuE-type"/>
</dbReference>
<proteinExistence type="predicted"/>
<feature type="transmembrane region" description="Helical" evidence="6">
    <location>
        <begin position="107"/>
        <end position="126"/>
    </location>
</feature>
<dbReference type="RefSeq" id="WP_347721356.1">
    <property type="nucleotide sequence ID" value="NZ_CP003984.1"/>
</dbReference>
<dbReference type="PANTHER" id="PTHR30086">
    <property type="entry name" value="ARGININE EXPORTER PROTEIN ARGO"/>
    <property type="match status" value="1"/>
</dbReference>